<feature type="transmembrane region" description="Helical" evidence="1">
    <location>
        <begin position="6"/>
        <end position="25"/>
    </location>
</feature>
<organism evidence="2 3">
    <name type="scientific">Streptomyces nanshensis</name>
    <dbReference type="NCBI Taxonomy" id="518642"/>
    <lineage>
        <taxon>Bacteria</taxon>
        <taxon>Bacillati</taxon>
        <taxon>Actinomycetota</taxon>
        <taxon>Actinomycetes</taxon>
        <taxon>Kitasatosporales</taxon>
        <taxon>Streptomycetaceae</taxon>
        <taxon>Streptomyces</taxon>
    </lineage>
</organism>
<name>A0A1E7L159_9ACTN</name>
<evidence type="ECO:0000256" key="1">
    <source>
        <dbReference type="SAM" id="Phobius"/>
    </source>
</evidence>
<dbReference type="AlphaFoldDB" id="A0A1E7L159"/>
<dbReference type="Proteomes" id="UP000176005">
    <property type="component" value="Unassembled WGS sequence"/>
</dbReference>
<comment type="caution">
    <text evidence="2">The sequence shown here is derived from an EMBL/GenBank/DDBJ whole genome shotgun (WGS) entry which is preliminary data.</text>
</comment>
<keyword evidence="1" id="KW-0812">Transmembrane</keyword>
<keyword evidence="1" id="KW-0472">Membrane</keyword>
<feature type="non-terminal residue" evidence="2">
    <location>
        <position position="1"/>
    </location>
</feature>
<proteinExistence type="predicted"/>
<keyword evidence="3" id="KW-1185">Reference proteome</keyword>
<gene>
    <name evidence="2" type="ORF">AN218_19905</name>
</gene>
<evidence type="ECO:0000313" key="2">
    <source>
        <dbReference type="EMBL" id="OEV09925.1"/>
    </source>
</evidence>
<evidence type="ECO:0000313" key="3">
    <source>
        <dbReference type="Proteomes" id="UP000176005"/>
    </source>
</evidence>
<keyword evidence="1" id="KW-1133">Transmembrane helix</keyword>
<sequence length="33" mass="3597">EMDWTPMAVLTALAAVLIAVGLAGFRHRDLETK</sequence>
<accession>A0A1E7L159</accession>
<dbReference type="EMBL" id="LJGW01000336">
    <property type="protein sequence ID" value="OEV09925.1"/>
    <property type="molecule type" value="Genomic_DNA"/>
</dbReference>
<protein>
    <submittedName>
        <fullName evidence="2">ABC transporter permease</fullName>
    </submittedName>
</protein>
<reference evidence="2 3" key="1">
    <citation type="journal article" date="2016" name="Front. Microbiol.">
        <title>Comparative Genomics Analysis of Streptomyces Species Reveals Their Adaptation to the Marine Environment and Their Diversity at the Genomic Level.</title>
        <authorList>
            <person name="Tian X."/>
            <person name="Zhang Z."/>
            <person name="Yang T."/>
            <person name="Chen M."/>
            <person name="Li J."/>
            <person name="Chen F."/>
            <person name="Yang J."/>
            <person name="Li W."/>
            <person name="Zhang B."/>
            <person name="Zhang Z."/>
            <person name="Wu J."/>
            <person name="Zhang C."/>
            <person name="Long L."/>
            <person name="Xiao J."/>
        </authorList>
    </citation>
    <scope>NUCLEOTIDE SEQUENCE [LARGE SCALE GENOMIC DNA]</scope>
    <source>
        <strain evidence="2 3">SCSIO 10429</strain>
    </source>
</reference>